<dbReference type="InterPro" id="IPR036291">
    <property type="entry name" value="NAD(P)-bd_dom_sf"/>
</dbReference>
<dbReference type="KEGG" id="soy:115879373"/>
<dbReference type="FunFam" id="3.40.50.720:FF:000068">
    <property type="entry name" value="Sorbitol dehydrogenase"/>
    <property type="match status" value="1"/>
</dbReference>
<dbReference type="Proteomes" id="UP000504635">
    <property type="component" value="Unplaced"/>
</dbReference>
<dbReference type="Pfam" id="PF00107">
    <property type="entry name" value="ADH_zinc_N"/>
    <property type="match status" value="1"/>
</dbReference>
<reference evidence="11" key="1">
    <citation type="submission" date="2025-08" db="UniProtKB">
        <authorList>
            <consortium name="RefSeq"/>
        </authorList>
    </citation>
    <scope>IDENTIFICATION</scope>
    <source>
        <tissue evidence="11">Gonads</tissue>
    </source>
</reference>
<evidence type="ECO:0000256" key="3">
    <source>
        <dbReference type="ARBA" id="ARBA00022723"/>
    </source>
</evidence>
<keyword evidence="6" id="KW-0520">NAD</keyword>
<comment type="cofactor">
    <cofactor evidence="1">
        <name>Zn(2+)</name>
        <dbReference type="ChEBI" id="CHEBI:29105"/>
    </cofactor>
</comment>
<protein>
    <recommendedName>
        <fullName evidence="7">Sorbitol dehydrogenase</fullName>
    </recommendedName>
    <alternativeName>
        <fullName evidence="8">Polyol dehydrogenase</fullName>
    </alternativeName>
</protein>
<feature type="domain" description="Enoyl reductase (ER)" evidence="9">
    <location>
        <begin position="64"/>
        <end position="394"/>
    </location>
</feature>
<evidence type="ECO:0000256" key="5">
    <source>
        <dbReference type="ARBA" id="ARBA00023002"/>
    </source>
</evidence>
<name>A0A6J2XKJ1_SITOR</name>
<keyword evidence="4" id="KW-0862">Zinc</keyword>
<sequence length="408" mass="44871">MALKKIRSVKPLLYNHPAVTKVESKLAINSKFNTPSLNITRSYTMESKKEKSKYGDNMALVLHGSNNLKIEKRPIPKIKPSQVLLQMEVVSICGSDVHYYTHGRIGNWVVKKPMVIGHEGSATILECGSEVKTLKPGDRVAVEPQVNCRKCHFCKTGHYNLCENIFFCATPPDDGNLCTYFAHEADFCFKLPDNITLEQGSLMEPLSVGVHACRRGGVTNGDTVLILGSGPIGLVSLLAAKANGAKQVVVTDIVDFNLQKANELGADCAFNTGSLSDEDILSTLRDIMPEPPRVTIDACGFEKAVKIGMQMTKSGGKLILIGMGNDTMCLPMSVCTVRQIDMLGIARYVNDYPTSINMVSSGKIDTKPLITHHFKFEDAIKAFETAKERKENIIKIMIHANPKWKPEC</sequence>
<evidence type="ECO:0000256" key="6">
    <source>
        <dbReference type="ARBA" id="ARBA00023027"/>
    </source>
</evidence>
<dbReference type="GO" id="GO:0006062">
    <property type="term" value="P:sorbitol catabolic process"/>
    <property type="evidence" value="ECO:0007669"/>
    <property type="project" value="TreeGrafter"/>
</dbReference>
<dbReference type="AlphaFoldDB" id="A0A6J2XKJ1"/>
<dbReference type="InterPro" id="IPR013154">
    <property type="entry name" value="ADH-like_N"/>
</dbReference>
<organism evidence="10 11">
    <name type="scientific">Sitophilus oryzae</name>
    <name type="common">Rice weevil</name>
    <name type="synonym">Curculio oryzae</name>
    <dbReference type="NCBI Taxonomy" id="7048"/>
    <lineage>
        <taxon>Eukaryota</taxon>
        <taxon>Metazoa</taxon>
        <taxon>Ecdysozoa</taxon>
        <taxon>Arthropoda</taxon>
        <taxon>Hexapoda</taxon>
        <taxon>Insecta</taxon>
        <taxon>Pterygota</taxon>
        <taxon>Neoptera</taxon>
        <taxon>Endopterygota</taxon>
        <taxon>Coleoptera</taxon>
        <taxon>Polyphaga</taxon>
        <taxon>Cucujiformia</taxon>
        <taxon>Curculionidae</taxon>
        <taxon>Dryophthorinae</taxon>
        <taxon>Sitophilus</taxon>
    </lineage>
</organism>
<dbReference type="RefSeq" id="XP_030752023.1">
    <property type="nucleotide sequence ID" value="XM_030896163.1"/>
</dbReference>
<dbReference type="SUPFAM" id="SSF51735">
    <property type="entry name" value="NAD(P)-binding Rossmann-fold domains"/>
    <property type="match status" value="1"/>
</dbReference>
<dbReference type="OrthoDB" id="1879366at2759"/>
<evidence type="ECO:0000256" key="4">
    <source>
        <dbReference type="ARBA" id="ARBA00022833"/>
    </source>
</evidence>
<evidence type="ECO:0000256" key="8">
    <source>
        <dbReference type="ARBA" id="ARBA00032485"/>
    </source>
</evidence>
<dbReference type="InterPro" id="IPR045306">
    <property type="entry name" value="SDH-like"/>
</dbReference>
<dbReference type="InterPro" id="IPR011032">
    <property type="entry name" value="GroES-like_sf"/>
</dbReference>
<dbReference type="Gene3D" id="3.40.50.720">
    <property type="entry name" value="NAD(P)-binding Rossmann-like Domain"/>
    <property type="match status" value="1"/>
</dbReference>
<keyword evidence="5" id="KW-0560">Oxidoreductase</keyword>
<evidence type="ECO:0000256" key="7">
    <source>
        <dbReference type="ARBA" id="ARBA00026132"/>
    </source>
</evidence>
<keyword evidence="3" id="KW-0479">Metal-binding</keyword>
<evidence type="ECO:0000259" key="9">
    <source>
        <dbReference type="SMART" id="SM00829"/>
    </source>
</evidence>
<evidence type="ECO:0000256" key="2">
    <source>
        <dbReference type="ARBA" id="ARBA00008072"/>
    </source>
</evidence>
<dbReference type="GeneID" id="115879373"/>
<comment type="similarity">
    <text evidence="2">Belongs to the zinc-containing alcohol dehydrogenase family.</text>
</comment>
<dbReference type="CDD" id="cd05285">
    <property type="entry name" value="sorbitol_DH"/>
    <property type="match status" value="1"/>
</dbReference>
<dbReference type="SMART" id="SM00829">
    <property type="entry name" value="PKS_ER"/>
    <property type="match status" value="1"/>
</dbReference>
<dbReference type="SUPFAM" id="SSF50129">
    <property type="entry name" value="GroES-like"/>
    <property type="match status" value="1"/>
</dbReference>
<dbReference type="GO" id="GO:0003939">
    <property type="term" value="F:L-iditol 2-dehydrogenase (NAD+) activity"/>
    <property type="evidence" value="ECO:0007669"/>
    <property type="project" value="TreeGrafter"/>
</dbReference>
<dbReference type="Pfam" id="PF08240">
    <property type="entry name" value="ADH_N"/>
    <property type="match status" value="1"/>
</dbReference>
<dbReference type="PANTHER" id="PTHR43161:SF9">
    <property type="entry name" value="SORBITOL DEHYDROGENASE"/>
    <property type="match status" value="1"/>
</dbReference>
<dbReference type="PANTHER" id="PTHR43161">
    <property type="entry name" value="SORBITOL DEHYDROGENASE"/>
    <property type="match status" value="1"/>
</dbReference>
<dbReference type="GO" id="GO:0046872">
    <property type="term" value="F:metal ion binding"/>
    <property type="evidence" value="ECO:0007669"/>
    <property type="project" value="UniProtKB-KW"/>
</dbReference>
<evidence type="ECO:0000256" key="1">
    <source>
        <dbReference type="ARBA" id="ARBA00001947"/>
    </source>
</evidence>
<dbReference type="InParanoid" id="A0A6J2XKJ1"/>
<accession>A0A6J2XKJ1</accession>
<evidence type="ECO:0000313" key="11">
    <source>
        <dbReference type="RefSeq" id="XP_030752023.1"/>
    </source>
</evidence>
<dbReference type="InterPro" id="IPR013149">
    <property type="entry name" value="ADH-like_C"/>
</dbReference>
<evidence type="ECO:0000313" key="10">
    <source>
        <dbReference type="Proteomes" id="UP000504635"/>
    </source>
</evidence>
<dbReference type="Gene3D" id="3.90.180.10">
    <property type="entry name" value="Medium-chain alcohol dehydrogenases, catalytic domain"/>
    <property type="match status" value="1"/>
</dbReference>
<gene>
    <name evidence="11" type="primary">LOC115879373</name>
</gene>
<keyword evidence="10" id="KW-1185">Reference proteome</keyword>
<dbReference type="InterPro" id="IPR020843">
    <property type="entry name" value="ER"/>
</dbReference>
<proteinExistence type="inferred from homology"/>